<dbReference type="PANTHER" id="PTHR18966">
    <property type="entry name" value="IONOTROPIC GLUTAMATE RECEPTOR"/>
    <property type="match status" value="1"/>
</dbReference>
<dbReference type="Pfam" id="PF00060">
    <property type="entry name" value="Lig_chan"/>
    <property type="match status" value="1"/>
</dbReference>
<protein>
    <recommendedName>
        <fullName evidence="12">Ionotropic glutamate receptor C-terminal domain-containing protein</fullName>
    </recommendedName>
</protein>
<feature type="transmembrane region" description="Helical" evidence="11">
    <location>
        <begin position="210"/>
        <end position="228"/>
    </location>
</feature>
<evidence type="ECO:0000256" key="4">
    <source>
        <dbReference type="ARBA" id="ARBA00022989"/>
    </source>
</evidence>
<organism evidence="13 14">
    <name type="scientific">Astrephomene gubernaculifera</name>
    <dbReference type="NCBI Taxonomy" id="47775"/>
    <lineage>
        <taxon>Eukaryota</taxon>
        <taxon>Viridiplantae</taxon>
        <taxon>Chlorophyta</taxon>
        <taxon>core chlorophytes</taxon>
        <taxon>Chlorophyceae</taxon>
        <taxon>CS clade</taxon>
        <taxon>Chlamydomonadales</taxon>
        <taxon>Astrephomenaceae</taxon>
        <taxon>Astrephomene</taxon>
    </lineage>
</organism>
<comment type="caution">
    <text evidence="13">The sequence shown here is derived from an EMBL/GenBank/DDBJ whole genome shotgun (WGS) entry which is preliminary data.</text>
</comment>
<proteinExistence type="predicted"/>
<dbReference type="Gene3D" id="1.10.287.70">
    <property type="match status" value="1"/>
</dbReference>
<evidence type="ECO:0000256" key="2">
    <source>
        <dbReference type="ARBA" id="ARBA00022448"/>
    </source>
</evidence>
<dbReference type="InterPro" id="IPR019594">
    <property type="entry name" value="Glu/Gly-bd"/>
</dbReference>
<dbReference type="InterPro" id="IPR001320">
    <property type="entry name" value="Iontro_rcpt_C"/>
</dbReference>
<dbReference type="EMBL" id="BMAR01000028">
    <property type="protein sequence ID" value="GFR49186.1"/>
    <property type="molecule type" value="Genomic_DNA"/>
</dbReference>
<keyword evidence="8" id="KW-0325">Glycoprotein</keyword>
<dbReference type="Gene3D" id="3.40.190.10">
    <property type="entry name" value="Periplasmic binding protein-like II"/>
    <property type="match status" value="1"/>
</dbReference>
<dbReference type="SMART" id="SM00079">
    <property type="entry name" value="PBPe"/>
    <property type="match status" value="1"/>
</dbReference>
<feature type="transmembrane region" description="Helical" evidence="11">
    <location>
        <begin position="391"/>
        <end position="411"/>
    </location>
</feature>
<evidence type="ECO:0000256" key="3">
    <source>
        <dbReference type="ARBA" id="ARBA00022692"/>
    </source>
</evidence>
<evidence type="ECO:0000256" key="5">
    <source>
        <dbReference type="ARBA" id="ARBA00023065"/>
    </source>
</evidence>
<evidence type="ECO:0000256" key="7">
    <source>
        <dbReference type="ARBA" id="ARBA00023170"/>
    </source>
</evidence>
<dbReference type="InterPro" id="IPR015683">
    <property type="entry name" value="Ionotropic_Glu_rcpt"/>
</dbReference>
<keyword evidence="10" id="KW-0407">Ion channel</keyword>
<keyword evidence="9" id="KW-1071">Ligand-gated ion channel</keyword>
<dbReference type="SUPFAM" id="SSF53850">
    <property type="entry name" value="Periplasmic binding protein-like II"/>
    <property type="match status" value="1"/>
</dbReference>
<evidence type="ECO:0000256" key="9">
    <source>
        <dbReference type="ARBA" id="ARBA00023286"/>
    </source>
</evidence>
<evidence type="ECO:0000313" key="14">
    <source>
        <dbReference type="Proteomes" id="UP001054857"/>
    </source>
</evidence>
<reference evidence="13 14" key="1">
    <citation type="journal article" date="2021" name="Sci. Rep.">
        <title>Genome sequencing of the multicellular alga Astrephomene provides insights into convergent evolution of germ-soma differentiation.</title>
        <authorList>
            <person name="Yamashita S."/>
            <person name="Yamamoto K."/>
            <person name="Matsuzaki R."/>
            <person name="Suzuki S."/>
            <person name="Yamaguchi H."/>
            <person name="Hirooka S."/>
            <person name="Minakuchi Y."/>
            <person name="Miyagishima S."/>
            <person name="Kawachi M."/>
            <person name="Toyoda A."/>
            <person name="Nozaki H."/>
        </authorList>
    </citation>
    <scope>NUCLEOTIDE SEQUENCE [LARGE SCALE GENOMIC DNA]</scope>
    <source>
        <strain evidence="13 14">NIES-4017</strain>
    </source>
</reference>
<keyword evidence="2" id="KW-0813">Transport</keyword>
<evidence type="ECO:0000256" key="10">
    <source>
        <dbReference type="ARBA" id="ARBA00023303"/>
    </source>
</evidence>
<keyword evidence="5" id="KW-0406">Ion transport</keyword>
<accession>A0AAD3E0K7</accession>
<name>A0AAD3E0K7_9CHLO</name>
<feature type="transmembrane region" description="Helical" evidence="11">
    <location>
        <begin position="130"/>
        <end position="150"/>
    </location>
</feature>
<feature type="domain" description="Ionotropic glutamate receptor C-terminal" evidence="12">
    <location>
        <begin position="5"/>
        <end position="370"/>
    </location>
</feature>
<comment type="subcellular location">
    <subcellularLocation>
        <location evidence="1">Membrane</location>
        <topology evidence="1">Multi-pass membrane protein</topology>
    </subcellularLocation>
</comment>
<evidence type="ECO:0000313" key="13">
    <source>
        <dbReference type="EMBL" id="GFR49186.1"/>
    </source>
</evidence>
<dbReference type="GO" id="GO:0016020">
    <property type="term" value="C:membrane"/>
    <property type="evidence" value="ECO:0007669"/>
    <property type="project" value="UniProtKB-SubCell"/>
</dbReference>
<keyword evidence="7" id="KW-0675">Receptor</keyword>
<evidence type="ECO:0000256" key="1">
    <source>
        <dbReference type="ARBA" id="ARBA00004141"/>
    </source>
</evidence>
<evidence type="ECO:0000259" key="12">
    <source>
        <dbReference type="SMART" id="SM00079"/>
    </source>
</evidence>
<keyword evidence="14" id="KW-1185">Reference proteome</keyword>
<dbReference type="Proteomes" id="UP001054857">
    <property type="component" value="Unassembled WGS sequence"/>
</dbReference>
<dbReference type="AlphaFoldDB" id="A0AAD3E0K7"/>
<sequence length="441" mass="47596">MTSDALRVVAAHRPPFVFAINSTDGRINFSGMLVDLLQKILLDGNSTLQYNFYLSPTNAGGSSTGGAWNGVVGELAANRADVALFPLTRTAARLEVIDCTFSYLDQGLSLLVKNAVDGPGPLSVLAPFRMTLWVTLLCTVIGVALIFWGLDVYGRWIRTKQMEALRESGLISDTAVAKFNGEARSHVLTSFMAVAGAPERPERSSWGVQVLYVVYCFFCLIVLSAYTANLTSFLAVQRASSGVSGLQDLVRGNLQLGVNPSGSTAAYFSNSRDTLAMQLQPNIRYCDSATCVSWLRSGAIAGFVSDQPALAYLAQQQPCDLAVVGDPFGPGNLVLGLQKGSPLLDMFNKALQRFSEDGTLTALRRAWFDGLSQCDSTGLQLDNSQLDVGHMLGAFVFLLMGVVAAFVTGTVENLKWCLARAYKHQVRFKSPKAANLILDPY</sequence>
<gene>
    <name evidence="13" type="ORF">Agub_g11210</name>
</gene>
<dbReference type="Pfam" id="PF10613">
    <property type="entry name" value="Lig_chan-Glu_bd"/>
    <property type="match status" value="1"/>
</dbReference>
<keyword evidence="3 11" id="KW-0812">Transmembrane</keyword>
<keyword evidence="6 11" id="KW-0472">Membrane</keyword>
<evidence type="ECO:0000256" key="11">
    <source>
        <dbReference type="SAM" id="Phobius"/>
    </source>
</evidence>
<evidence type="ECO:0000256" key="6">
    <source>
        <dbReference type="ARBA" id="ARBA00023136"/>
    </source>
</evidence>
<keyword evidence="4 11" id="KW-1133">Transmembrane helix</keyword>
<evidence type="ECO:0000256" key="8">
    <source>
        <dbReference type="ARBA" id="ARBA00023180"/>
    </source>
</evidence>
<dbReference type="GO" id="GO:0015276">
    <property type="term" value="F:ligand-gated monoatomic ion channel activity"/>
    <property type="evidence" value="ECO:0007669"/>
    <property type="project" value="InterPro"/>
</dbReference>